<reference evidence="1 2" key="1">
    <citation type="submission" date="2017-07" db="EMBL/GenBank/DDBJ databases">
        <title>Genome sequence of the Sordaria macrospora wild type strain R19027.</title>
        <authorList>
            <person name="Nowrousian M."/>
            <person name="Teichert I."/>
            <person name="Kueck U."/>
        </authorList>
    </citation>
    <scope>NUCLEOTIDE SEQUENCE [LARGE SCALE GENOMIC DNA]</scope>
    <source>
        <strain evidence="1 2">R19027</strain>
        <tissue evidence="1">Mycelium</tissue>
    </source>
</reference>
<evidence type="ECO:0000313" key="2">
    <source>
        <dbReference type="Proteomes" id="UP000433876"/>
    </source>
</evidence>
<gene>
    <name evidence="1" type="ORF">SMACR_06473</name>
</gene>
<dbReference type="Proteomes" id="UP000433876">
    <property type="component" value="Unassembled WGS sequence"/>
</dbReference>
<evidence type="ECO:0000313" key="1">
    <source>
        <dbReference type="EMBL" id="KAA8630585.1"/>
    </source>
</evidence>
<dbReference type="EMBL" id="NMPR01000100">
    <property type="protein sequence ID" value="KAA8630585.1"/>
    <property type="molecule type" value="Genomic_DNA"/>
</dbReference>
<dbReference type="AlphaFoldDB" id="A0A8S8ZQH7"/>
<organism evidence="1 2">
    <name type="scientific">Sordaria macrospora</name>
    <dbReference type="NCBI Taxonomy" id="5147"/>
    <lineage>
        <taxon>Eukaryota</taxon>
        <taxon>Fungi</taxon>
        <taxon>Dikarya</taxon>
        <taxon>Ascomycota</taxon>
        <taxon>Pezizomycotina</taxon>
        <taxon>Sordariomycetes</taxon>
        <taxon>Sordariomycetidae</taxon>
        <taxon>Sordariales</taxon>
        <taxon>Sordariaceae</taxon>
        <taxon>Sordaria</taxon>
    </lineage>
</organism>
<protein>
    <submittedName>
        <fullName evidence="1">Uncharacterized protein</fullName>
    </submittedName>
</protein>
<accession>A0A8S8ZQH7</accession>
<name>A0A8S8ZQH7_SORMA</name>
<comment type="caution">
    <text evidence="1">The sequence shown here is derived from an EMBL/GenBank/DDBJ whole genome shotgun (WGS) entry which is preliminary data.</text>
</comment>
<proteinExistence type="predicted"/>
<sequence length="60" mass="7008">MRLVRASHDTGAHLRRVLVRQLPEQVRGVRWRGHLGRVLLLRVHQTRKGQGWVSQDYKSG</sequence>